<evidence type="ECO:0000256" key="3">
    <source>
        <dbReference type="ARBA" id="ARBA00022723"/>
    </source>
</evidence>
<dbReference type="GO" id="GO:0017111">
    <property type="term" value="F:ribonucleoside triphosphate phosphatase activity"/>
    <property type="evidence" value="ECO:0007669"/>
    <property type="project" value="InterPro"/>
</dbReference>
<organism evidence="12 13">
    <name type="scientific">Candidatus Brocadia carolinensis</name>
    <dbReference type="NCBI Taxonomy" id="1004156"/>
    <lineage>
        <taxon>Bacteria</taxon>
        <taxon>Pseudomonadati</taxon>
        <taxon>Planctomycetota</taxon>
        <taxon>Candidatus Brocadiia</taxon>
        <taxon>Candidatus Brocadiales</taxon>
        <taxon>Candidatus Brocadiaceae</taxon>
        <taxon>Candidatus Brocadia</taxon>
    </lineage>
</organism>
<evidence type="ECO:0000313" key="12">
    <source>
        <dbReference type="EMBL" id="OOP55587.1"/>
    </source>
</evidence>
<dbReference type="Proteomes" id="UP000189681">
    <property type="component" value="Unassembled WGS sequence"/>
</dbReference>
<feature type="binding site" evidence="10">
    <location>
        <begin position="191"/>
        <end position="192"/>
    </location>
    <ligand>
        <name>substrate</name>
    </ligand>
</feature>
<dbReference type="CDD" id="cd00515">
    <property type="entry name" value="HAM1"/>
    <property type="match status" value="1"/>
</dbReference>
<feature type="binding site" evidence="10">
    <location>
        <begin position="163"/>
        <end position="166"/>
    </location>
    <ligand>
        <name>substrate</name>
    </ligand>
</feature>
<evidence type="ECO:0000256" key="6">
    <source>
        <dbReference type="ARBA" id="ARBA00022842"/>
    </source>
</evidence>
<feature type="binding site" evidence="10">
    <location>
        <position position="81"/>
    </location>
    <ligand>
        <name>substrate</name>
    </ligand>
</feature>
<protein>
    <recommendedName>
        <fullName evidence="10">dITP/XTP pyrophosphatase</fullName>
        <ecNumber evidence="10">3.6.1.66</ecNumber>
    </recommendedName>
    <alternativeName>
        <fullName evidence="10">Non-canonical purine NTP pyrophosphatase</fullName>
    </alternativeName>
    <alternativeName>
        <fullName evidence="10">Non-standard purine NTP pyrophosphatase</fullName>
    </alternativeName>
    <alternativeName>
        <fullName evidence="10">Nucleoside-triphosphate diphosphatase</fullName>
    </alternativeName>
    <alternativeName>
        <fullName evidence="10">Nucleoside-triphosphate pyrophosphatase</fullName>
        <shortName evidence="10">NTPase</shortName>
    </alternativeName>
</protein>
<keyword evidence="5 10" id="KW-0378">Hydrolase</keyword>
<keyword evidence="4 10" id="KW-0547">Nucleotide-binding</keyword>
<comment type="similarity">
    <text evidence="1 10 11">Belongs to the HAM1 NTPase family.</text>
</comment>
<dbReference type="AlphaFoldDB" id="A0A1V4AR36"/>
<dbReference type="GO" id="GO:0005829">
    <property type="term" value="C:cytosol"/>
    <property type="evidence" value="ECO:0007669"/>
    <property type="project" value="TreeGrafter"/>
</dbReference>
<comment type="cofactor">
    <cofactor evidence="10">
        <name>Mg(2+)</name>
        <dbReference type="ChEBI" id="CHEBI:18420"/>
    </cofactor>
    <text evidence="10">Binds 1 Mg(2+) ion per subunit.</text>
</comment>
<dbReference type="EC" id="3.6.1.66" evidence="10"/>
<comment type="catalytic activity">
    <reaction evidence="8 10">
        <text>dITP + H2O = dIMP + diphosphate + H(+)</text>
        <dbReference type="Rhea" id="RHEA:28342"/>
        <dbReference type="ChEBI" id="CHEBI:15377"/>
        <dbReference type="ChEBI" id="CHEBI:15378"/>
        <dbReference type="ChEBI" id="CHEBI:33019"/>
        <dbReference type="ChEBI" id="CHEBI:61194"/>
        <dbReference type="ChEBI" id="CHEBI:61382"/>
        <dbReference type="EC" id="3.6.1.66"/>
    </reaction>
</comment>
<feature type="binding site" evidence="10">
    <location>
        <position position="80"/>
    </location>
    <ligand>
        <name>Mg(2+)</name>
        <dbReference type="ChEBI" id="CHEBI:18420"/>
    </ligand>
</feature>
<name>A0A1V4AR36_9BACT</name>
<comment type="function">
    <text evidence="10">Pyrophosphatase that catalyzes the hydrolysis of nucleoside triphosphates to their monophosphate derivatives, with a high preference for the non-canonical purine nucleotides XTP (xanthosine triphosphate), dITP (deoxyinosine triphosphate) and ITP. Seems to function as a house-cleaning enzyme that removes non-canonical purine nucleotides from the nucleotide pool, thus preventing their incorporation into DNA/RNA and avoiding chromosomal lesions.</text>
</comment>
<proteinExistence type="inferred from homology"/>
<evidence type="ECO:0000256" key="11">
    <source>
        <dbReference type="RuleBase" id="RU003781"/>
    </source>
</evidence>
<dbReference type="NCBIfam" id="TIGR00042">
    <property type="entry name" value="RdgB/HAM1 family non-canonical purine NTP pyrophosphatase"/>
    <property type="match status" value="1"/>
</dbReference>
<feature type="binding site" evidence="10">
    <location>
        <begin position="17"/>
        <end position="22"/>
    </location>
    <ligand>
        <name>substrate</name>
    </ligand>
</feature>
<dbReference type="InterPro" id="IPR002637">
    <property type="entry name" value="RdgB/HAM1"/>
</dbReference>
<accession>A0A1V4AR36</accession>
<comment type="subunit">
    <text evidence="2 10">Homodimer.</text>
</comment>
<sequence length="210" mass="23391">MSSFVNTLHAKTILIATQNEKKRAEIKEILKDTPGILLRGSDDFPFLPLVEEDGATFQENAVKKATILAKACNTWAMADDSGLEIDALGKRPGVYSCRYAGANATDEKNIEKVLSELRGVPRERRTARFVCTIALAGPQGLFFVVEGHCEGFITEEPKGKYGFGYDPIFYVPDHLQTFAELNPAIKNKISHRAHALKQFAERVQPLIRRI</sequence>
<dbReference type="GO" id="GO:0000166">
    <property type="term" value="F:nucleotide binding"/>
    <property type="evidence" value="ECO:0007669"/>
    <property type="project" value="UniProtKB-KW"/>
</dbReference>
<dbReference type="STRING" id="1004156.AYP45_14010"/>
<dbReference type="NCBIfam" id="NF011397">
    <property type="entry name" value="PRK14822.1"/>
    <property type="match status" value="1"/>
</dbReference>
<evidence type="ECO:0000256" key="5">
    <source>
        <dbReference type="ARBA" id="ARBA00022801"/>
    </source>
</evidence>
<comment type="caution">
    <text evidence="12">The sequence shown here is derived from an EMBL/GenBank/DDBJ whole genome shotgun (WGS) entry which is preliminary data.</text>
</comment>
<dbReference type="FunFam" id="3.90.950.10:FF:000001">
    <property type="entry name" value="dITP/XTP pyrophosphatase"/>
    <property type="match status" value="1"/>
</dbReference>
<keyword evidence="3 10" id="KW-0479">Metal-binding</keyword>
<dbReference type="PANTHER" id="PTHR11067">
    <property type="entry name" value="INOSINE TRIPHOSPHATE PYROPHOSPHATASE/HAM1 PROTEIN"/>
    <property type="match status" value="1"/>
</dbReference>
<dbReference type="EMBL" id="AYTS01000130">
    <property type="protein sequence ID" value="OOP55587.1"/>
    <property type="molecule type" value="Genomic_DNA"/>
</dbReference>
<evidence type="ECO:0000256" key="2">
    <source>
        <dbReference type="ARBA" id="ARBA00011738"/>
    </source>
</evidence>
<dbReference type="Gene3D" id="3.90.950.10">
    <property type="match status" value="1"/>
</dbReference>
<dbReference type="GO" id="GO:0046872">
    <property type="term" value="F:metal ion binding"/>
    <property type="evidence" value="ECO:0007669"/>
    <property type="project" value="UniProtKB-KW"/>
</dbReference>
<keyword evidence="7 10" id="KW-0546">Nucleotide metabolism</keyword>
<evidence type="ECO:0000256" key="8">
    <source>
        <dbReference type="ARBA" id="ARBA00051875"/>
    </source>
</evidence>
<comment type="catalytic activity">
    <reaction evidence="9 10">
        <text>XTP + H2O = XMP + diphosphate + H(+)</text>
        <dbReference type="Rhea" id="RHEA:28610"/>
        <dbReference type="ChEBI" id="CHEBI:15377"/>
        <dbReference type="ChEBI" id="CHEBI:15378"/>
        <dbReference type="ChEBI" id="CHEBI:33019"/>
        <dbReference type="ChEBI" id="CHEBI:57464"/>
        <dbReference type="ChEBI" id="CHEBI:61314"/>
        <dbReference type="EC" id="3.6.1.66"/>
    </reaction>
</comment>
<evidence type="ECO:0000256" key="9">
    <source>
        <dbReference type="ARBA" id="ARBA00052017"/>
    </source>
</evidence>
<evidence type="ECO:0000256" key="4">
    <source>
        <dbReference type="ARBA" id="ARBA00022741"/>
    </source>
</evidence>
<feature type="binding site" evidence="10">
    <location>
        <position position="186"/>
    </location>
    <ligand>
        <name>substrate</name>
    </ligand>
</feature>
<evidence type="ECO:0000256" key="1">
    <source>
        <dbReference type="ARBA" id="ARBA00008023"/>
    </source>
</evidence>
<dbReference type="InterPro" id="IPR020922">
    <property type="entry name" value="dITP/XTP_pyrophosphatase"/>
</dbReference>
<reference evidence="12 13" key="1">
    <citation type="journal article" date="2017" name="Water Res.">
        <title>Discovery and metagenomic analysis of an anammox bacterial enrichment related to Candidatus "Brocadia caroliniensis" in a full-scale glycerol-fed nitritation-denitritation separate centrate treatment process.</title>
        <authorList>
            <person name="Park H."/>
            <person name="Brotto A.C."/>
            <person name="van Loosdrecht M.C."/>
            <person name="Chandran K."/>
        </authorList>
    </citation>
    <scope>NUCLEOTIDE SEQUENCE [LARGE SCALE GENOMIC DNA]</scope>
    <source>
        <strain evidence="12">26THWARD</strain>
    </source>
</reference>
<dbReference type="GO" id="GO:0036222">
    <property type="term" value="F:XTP diphosphatase activity"/>
    <property type="evidence" value="ECO:0007669"/>
    <property type="project" value="UniProtKB-UniRule"/>
</dbReference>
<evidence type="ECO:0000256" key="7">
    <source>
        <dbReference type="ARBA" id="ARBA00023080"/>
    </source>
</evidence>
<dbReference type="GO" id="GO:0036220">
    <property type="term" value="F:ITP diphosphatase activity"/>
    <property type="evidence" value="ECO:0007669"/>
    <property type="project" value="UniProtKB-UniRule"/>
</dbReference>
<dbReference type="SUPFAM" id="SSF52972">
    <property type="entry name" value="ITPase-like"/>
    <property type="match status" value="1"/>
</dbReference>
<evidence type="ECO:0000313" key="13">
    <source>
        <dbReference type="Proteomes" id="UP000189681"/>
    </source>
</evidence>
<dbReference type="GO" id="GO:0009146">
    <property type="term" value="P:purine nucleoside triphosphate catabolic process"/>
    <property type="evidence" value="ECO:0007669"/>
    <property type="project" value="UniProtKB-UniRule"/>
</dbReference>
<keyword evidence="6 10" id="KW-0460">Magnesium</keyword>
<dbReference type="Pfam" id="PF01725">
    <property type="entry name" value="Ham1p_like"/>
    <property type="match status" value="1"/>
</dbReference>
<feature type="active site" description="Proton acceptor" evidence="10">
    <location>
        <position position="80"/>
    </location>
</feature>
<comment type="catalytic activity">
    <reaction evidence="10">
        <text>ITP + H2O = IMP + diphosphate + H(+)</text>
        <dbReference type="Rhea" id="RHEA:29399"/>
        <dbReference type="ChEBI" id="CHEBI:15377"/>
        <dbReference type="ChEBI" id="CHEBI:15378"/>
        <dbReference type="ChEBI" id="CHEBI:33019"/>
        <dbReference type="ChEBI" id="CHEBI:58053"/>
        <dbReference type="ChEBI" id="CHEBI:61402"/>
        <dbReference type="EC" id="3.6.1.66"/>
    </reaction>
</comment>
<dbReference type="HAMAP" id="MF_01405">
    <property type="entry name" value="Non_canon_purine_NTPase"/>
    <property type="match status" value="1"/>
</dbReference>
<evidence type="ECO:0000256" key="10">
    <source>
        <dbReference type="HAMAP-Rule" id="MF_01405"/>
    </source>
</evidence>
<feature type="binding site" evidence="10">
    <location>
        <position position="51"/>
    </location>
    <ligand>
        <name>Mg(2+)</name>
        <dbReference type="ChEBI" id="CHEBI:18420"/>
    </ligand>
</feature>
<dbReference type="PANTHER" id="PTHR11067:SF9">
    <property type="entry name" value="INOSINE TRIPHOSPHATE PYROPHOSPHATASE"/>
    <property type="match status" value="1"/>
</dbReference>
<dbReference type="GO" id="GO:0035870">
    <property type="term" value="F:dITP diphosphatase activity"/>
    <property type="evidence" value="ECO:0007669"/>
    <property type="project" value="UniProtKB-UniRule"/>
</dbReference>
<gene>
    <name evidence="12" type="ORF">AYP45_14010</name>
</gene>
<dbReference type="GO" id="GO:0009117">
    <property type="term" value="P:nucleotide metabolic process"/>
    <property type="evidence" value="ECO:0007669"/>
    <property type="project" value="UniProtKB-KW"/>
</dbReference>
<dbReference type="InterPro" id="IPR029001">
    <property type="entry name" value="ITPase-like_fam"/>
</dbReference>